<comment type="similarity">
    <text evidence="2 6">Belongs to the FPP/GGPP synthase family.</text>
</comment>
<proteinExistence type="inferred from homology"/>
<sequence>MFDNNEHTVVLLSDVDAEIDRLLMSSPPQVAEAARYHFSAGGARVRAQLGLGAATALKLSPKVAMACALAPELLHNASLIHDDLQDGDEVRRDTPAVWSRYGKDVAISTGDLLISAAYVAIANHPNPAAALGAVHHAVTVTIDGQTQDCRTDCPTPERWATIAALKSGPLIALPICLALIAAKVEGQDTAIRAGNALAVAYQTLDDIEDRDSDLANGSTNICLSLEAVGNAPVFAKNIACDRAYAALLTARKHANALPSNAGASLVTLANLLESKLKDIDHAT</sequence>
<dbReference type="Pfam" id="PF00348">
    <property type="entry name" value="polyprenyl_synt"/>
    <property type="match status" value="1"/>
</dbReference>
<dbReference type="Proteomes" id="UP000284407">
    <property type="component" value="Unassembled WGS sequence"/>
</dbReference>
<dbReference type="PANTHER" id="PTHR12001:SF85">
    <property type="entry name" value="SHORT CHAIN ISOPRENYL DIPHOSPHATE SYNTHASE"/>
    <property type="match status" value="1"/>
</dbReference>
<accession>A0A420DPT7</accession>
<name>A0A420DPT7_9RHOB</name>
<evidence type="ECO:0000256" key="1">
    <source>
        <dbReference type="ARBA" id="ARBA00001946"/>
    </source>
</evidence>
<evidence type="ECO:0000256" key="4">
    <source>
        <dbReference type="ARBA" id="ARBA00022723"/>
    </source>
</evidence>
<keyword evidence="8" id="KW-1185">Reference proteome</keyword>
<dbReference type="PANTHER" id="PTHR12001">
    <property type="entry name" value="GERANYLGERANYL PYROPHOSPHATE SYNTHASE"/>
    <property type="match status" value="1"/>
</dbReference>
<dbReference type="RefSeq" id="WP_025063124.1">
    <property type="nucleotide sequence ID" value="NZ_RAQK01000001.1"/>
</dbReference>
<dbReference type="Gene3D" id="1.10.600.10">
    <property type="entry name" value="Farnesyl Diphosphate Synthase"/>
    <property type="match status" value="1"/>
</dbReference>
<reference evidence="7 8" key="1">
    <citation type="submission" date="2018-09" db="EMBL/GenBank/DDBJ databases">
        <title>Genomic Encyclopedia of Archaeal and Bacterial Type Strains, Phase II (KMG-II): from individual species to whole genera.</title>
        <authorList>
            <person name="Goeker M."/>
        </authorList>
    </citation>
    <scope>NUCLEOTIDE SEQUENCE [LARGE SCALE GENOMIC DNA]</scope>
    <source>
        <strain evidence="7 8">DSM 11458</strain>
    </source>
</reference>
<evidence type="ECO:0000313" key="7">
    <source>
        <dbReference type="EMBL" id="RKE96173.1"/>
    </source>
</evidence>
<dbReference type="InterPro" id="IPR008949">
    <property type="entry name" value="Isoprenoid_synthase_dom_sf"/>
</dbReference>
<comment type="caution">
    <text evidence="7">The sequence shown here is derived from an EMBL/GenBank/DDBJ whole genome shotgun (WGS) entry which is preliminary data.</text>
</comment>
<dbReference type="AlphaFoldDB" id="A0A420DPT7"/>
<evidence type="ECO:0000256" key="6">
    <source>
        <dbReference type="RuleBase" id="RU004466"/>
    </source>
</evidence>
<evidence type="ECO:0000256" key="5">
    <source>
        <dbReference type="ARBA" id="ARBA00022842"/>
    </source>
</evidence>
<dbReference type="OrthoDB" id="9805316at2"/>
<dbReference type="GO" id="GO:0008299">
    <property type="term" value="P:isoprenoid biosynthetic process"/>
    <property type="evidence" value="ECO:0007669"/>
    <property type="project" value="InterPro"/>
</dbReference>
<organism evidence="7 8">
    <name type="scientific">Sulfitobacter guttiformis</name>
    <dbReference type="NCBI Taxonomy" id="74349"/>
    <lineage>
        <taxon>Bacteria</taxon>
        <taxon>Pseudomonadati</taxon>
        <taxon>Pseudomonadota</taxon>
        <taxon>Alphaproteobacteria</taxon>
        <taxon>Rhodobacterales</taxon>
        <taxon>Roseobacteraceae</taxon>
        <taxon>Sulfitobacter</taxon>
    </lineage>
</organism>
<protein>
    <submittedName>
        <fullName evidence="7">Geranylgeranyl diphosphate synthase type II</fullName>
    </submittedName>
</protein>
<dbReference type="EMBL" id="RAQK01000001">
    <property type="protein sequence ID" value="RKE96173.1"/>
    <property type="molecule type" value="Genomic_DNA"/>
</dbReference>
<keyword evidence="5" id="KW-0460">Magnesium</keyword>
<dbReference type="GO" id="GO:0046872">
    <property type="term" value="F:metal ion binding"/>
    <property type="evidence" value="ECO:0007669"/>
    <property type="project" value="UniProtKB-KW"/>
</dbReference>
<dbReference type="GO" id="GO:0004659">
    <property type="term" value="F:prenyltransferase activity"/>
    <property type="evidence" value="ECO:0007669"/>
    <property type="project" value="InterPro"/>
</dbReference>
<keyword evidence="4" id="KW-0479">Metal-binding</keyword>
<comment type="cofactor">
    <cofactor evidence="1">
        <name>Mg(2+)</name>
        <dbReference type="ChEBI" id="CHEBI:18420"/>
    </cofactor>
</comment>
<dbReference type="STRING" id="1443111.Z949_2712"/>
<gene>
    <name evidence="7" type="ORF">C8N30_0726</name>
</gene>
<evidence type="ECO:0000256" key="2">
    <source>
        <dbReference type="ARBA" id="ARBA00006706"/>
    </source>
</evidence>
<evidence type="ECO:0000313" key="8">
    <source>
        <dbReference type="Proteomes" id="UP000284407"/>
    </source>
</evidence>
<dbReference type="SUPFAM" id="SSF48576">
    <property type="entry name" value="Terpenoid synthases"/>
    <property type="match status" value="1"/>
</dbReference>
<evidence type="ECO:0000256" key="3">
    <source>
        <dbReference type="ARBA" id="ARBA00022679"/>
    </source>
</evidence>
<keyword evidence="3 6" id="KW-0808">Transferase</keyword>
<dbReference type="InterPro" id="IPR000092">
    <property type="entry name" value="Polyprenyl_synt"/>
</dbReference>